<proteinExistence type="inferred from homology"/>
<dbReference type="InterPro" id="IPR003746">
    <property type="entry name" value="DUF167"/>
</dbReference>
<dbReference type="AlphaFoldDB" id="A0A1F5WUD0"/>
<dbReference type="Pfam" id="PF02594">
    <property type="entry name" value="DUF167"/>
    <property type="match status" value="1"/>
</dbReference>
<dbReference type="Gene3D" id="3.30.1200.10">
    <property type="entry name" value="YggU-like"/>
    <property type="match status" value="1"/>
</dbReference>
<comment type="caution">
    <text evidence="2">The sequence shown here is derived from an EMBL/GenBank/DDBJ whole genome shotgun (WGS) entry which is preliminary data.</text>
</comment>
<dbReference type="EMBL" id="MFHI01000008">
    <property type="protein sequence ID" value="OGF79255.1"/>
    <property type="molecule type" value="Genomic_DNA"/>
</dbReference>
<dbReference type="SUPFAM" id="SSF69786">
    <property type="entry name" value="YggU-like"/>
    <property type="match status" value="1"/>
</dbReference>
<dbReference type="PANTHER" id="PTHR13420">
    <property type="entry name" value="UPF0235 PROTEIN C15ORF40"/>
    <property type="match status" value="1"/>
</dbReference>
<protein>
    <submittedName>
        <fullName evidence="2">Uncharacterized protein</fullName>
    </submittedName>
</protein>
<dbReference type="GO" id="GO:0005737">
    <property type="term" value="C:cytoplasm"/>
    <property type="evidence" value="ECO:0007669"/>
    <property type="project" value="TreeGrafter"/>
</dbReference>
<gene>
    <name evidence="2" type="ORF">A2W54_02120</name>
</gene>
<dbReference type="PANTHER" id="PTHR13420:SF7">
    <property type="entry name" value="UPF0235 PROTEIN C15ORF40"/>
    <property type="match status" value="1"/>
</dbReference>
<dbReference type="NCBIfam" id="TIGR00251">
    <property type="entry name" value="DUF167 family protein"/>
    <property type="match status" value="1"/>
</dbReference>
<evidence type="ECO:0000313" key="2">
    <source>
        <dbReference type="EMBL" id="OGF79255.1"/>
    </source>
</evidence>
<dbReference type="SMART" id="SM01152">
    <property type="entry name" value="DUF167"/>
    <property type="match status" value="1"/>
</dbReference>
<sequence length="73" mass="8071">MKVSVKIKPGSKQEKIEKDLLGGYNVWVREPAKDGKANEAAIELLAKHFDVPKSLVNIVSGYSSKKKTFEIAI</sequence>
<name>A0A1F5WUD0_9BACT</name>
<evidence type="ECO:0000256" key="1">
    <source>
        <dbReference type="ARBA" id="ARBA00010364"/>
    </source>
</evidence>
<comment type="similarity">
    <text evidence="1">Belongs to the UPF0235 family.</text>
</comment>
<accession>A0A1F5WUD0</accession>
<evidence type="ECO:0000313" key="3">
    <source>
        <dbReference type="Proteomes" id="UP000178425"/>
    </source>
</evidence>
<reference evidence="2 3" key="1">
    <citation type="journal article" date="2016" name="Nat. Commun.">
        <title>Thousands of microbial genomes shed light on interconnected biogeochemical processes in an aquifer system.</title>
        <authorList>
            <person name="Anantharaman K."/>
            <person name="Brown C.T."/>
            <person name="Hug L.A."/>
            <person name="Sharon I."/>
            <person name="Castelle C.J."/>
            <person name="Probst A.J."/>
            <person name="Thomas B.C."/>
            <person name="Singh A."/>
            <person name="Wilkins M.J."/>
            <person name="Karaoz U."/>
            <person name="Brodie E.L."/>
            <person name="Williams K.H."/>
            <person name="Hubbard S.S."/>
            <person name="Banfield J.F."/>
        </authorList>
    </citation>
    <scope>NUCLEOTIDE SEQUENCE [LARGE SCALE GENOMIC DNA]</scope>
</reference>
<dbReference type="InterPro" id="IPR036591">
    <property type="entry name" value="YggU-like_sf"/>
</dbReference>
<organism evidence="2 3">
    <name type="scientific">Candidatus Giovannonibacteria bacterium RIFCSPHIGHO2_02_43_13</name>
    <dbReference type="NCBI Taxonomy" id="1798330"/>
    <lineage>
        <taxon>Bacteria</taxon>
        <taxon>Candidatus Giovannoniibacteriota</taxon>
    </lineage>
</organism>
<dbReference type="Proteomes" id="UP000178425">
    <property type="component" value="Unassembled WGS sequence"/>
</dbReference>